<reference evidence="2" key="1">
    <citation type="submission" date="2020-06" db="EMBL/GenBank/DDBJ databases">
        <authorList>
            <person name="Li T."/>
            <person name="Hu X."/>
            <person name="Zhang T."/>
            <person name="Song X."/>
            <person name="Zhang H."/>
            <person name="Dai N."/>
            <person name="Sheng W."/>
            <person name="Hou X."/>
            <person name="Wei L."/>
        </authorList>
    </citation>
    <scope>NUCLEOTIDE SEQUENCE</scope>
    <source>
        <strain evidence="2">G02</strain>
        <tissue evidence="2">Leaf</tissue>
    </source>
</reference>
<sequence length="59" mass="5946">MAISHNGGSEGSFEGNTSHPSAAGSTVPPPSQTMGGLNVSAPSFNPRALPTAADQLFYE</sequence>
<dbReference type="AlphaFoldDB" id="A0AAW2JGN8"/>
<evidence type="ECO:0000256" key="1">
    <source>
        <dbReference type="SAM" id="MobiDB-lite"/>
    </source>
</evidence>
<protein>
    <submittedName>
        <fullName evidence="2">Uncharacterized protein</fullName>
    </submittedName>
</protein>
<feature type="region of interest" description="Disordered" evidence="1">
    <location>
        <begin position="1"/>
        <end position="59"/>
    </location>
</feature>
<accession>A0AAW2JGN8</accession>
<feature type="compositionally biased region" description="Polar residues" evidence="1">
    <location>
        <begin position="14"/>
        <end position="24"/>
    </location>
</feature>
<evidence type="ECO:0000313" key="2">
    <source>
        <dbReference type="EMBL" id="KAL0293412.1"/>
    </source>
</evidence>
<dbReference type="EMBL" id="JACGWJ010000311">
    <property type="protein sequence ID" value="KAL0293412.1"/>
    <property type="molecule type" value="Genomic_DNA"/>
</dbReference>
<proteinExistence type="predicted"/>
<feature type="compositionally biased region" description="Polar residues" evidence="1">
    <location>
        <begin position="32"/>
        <end position="43"/>
    </location>
</feature>
<comment type="caution">
    <text evidence="2">The sequence shown here is derived from an EMBL/GenBank/DDBJ whole genome shotgun (WGS) entry which is preliminary data.</text>
</comment>
<organism evidence="2">
    <name type="scientific">Sesamum radiatum</name>
    <name type="common">Black benniseed</name>
    <dbReference type="NCBI Taxonomy" id="300843"/>
    <lineage>
        <taxon>Eukaryota</taxon>
        <taxon>Viridiplantae</taxon>
        <taxon>Streptophyta</taxon>
        <taxon>Embryophyta</taxon>
        <taxon>Tracheophyta</taxon>
        <taxon>Spermatophyta</taxon>
        <taxon>Magnoliopsida</taxon>
        <taxon>eudicotyledons</taxon>
        <taxon>Gunneridae</taxon>
        <taxon>Pentapetalae</taxon>
        <taxon>asterids</taxon>
        <taxon>lamiids</taxon>
        <taxon>Lamiales</taxon>
        <taxon>Pedaliaceae</taxon>
        <taxon>Sesamum</taxon>
    </lineage>
</organism>
<gene>
    <name evidence="2" type="ORF">Sradi_6938200</name>
</gene>
<reference evidence="2" key="2">
    <citation type="journal article" date="2024" name="Plant">
        <title>Genomic evolution and insights into agronomic trait innovations of Sesamum species.</title>
        <authorList>
            <person name="Miao H."/>
            <person name="Wang L."/>
            <person name="Qu L."/>
            <person name="Liu H."/>
            <person name="Sun Y."/>
            <person name="Le M."/>
            <person name="Wang Q."/>
            <person name="Wei S."/>
            <person name="Zheng Y."/>
            <person name="Lin W."/>
            <person name="Duan Y."/>
            <person name="Cao H."/>
            <person name="Xiong S."/>
            <person name="Wang X."/>
            <person name="Wei L."/>
            <person name="Li C."/>
            <person name="Ma Q."/>
            <person name="Ju M."/>
            <person name="Zhao R."/>
            <person name="Li G."/>
            <person name="Mu C."/>
            <person name="Tian Q."/>
            <person name="Mei H."/>
            <person name="Zhang T."/>
            <person name="Gao T."/>
            <person name="Zhang H."/>
        </authorList>
    </citation>
    <scope>NUCLEOTIDE SEQUENCE</scope>
    <source>
        <strain evidence="2">G02</strain>
    </source>
</reference>
<name>A0AAW2JGN8_SESRA</name>